<dbReference type="SUPFAM" id="SSF52200">
    <property type="entry name" value="Toll/Interleukin receptor TIR domain"/>
    <property type="match status" value="1"/>
</dbReference>
<name>A0A8W8KUL1_MAGGI</name>
<organism evidence="1 2">
    <name type="scientific">Magallana gigas</name>
    <name type="common">Pacific oyster</name>
    <name type="synonym">Crassostrea gigas</name>
    <dbReference type="NCBI Taxonomy" id="29159"/>
    <lineage>
        <taxon>Eukaryota</taxon>
        <taxon>Metazoa</taxon>
        <taxon>Spiralia</taxon>
        <taxon>Lophotrochozoa</taxon>
        <taxon>Mollusca</taxon>
        <taxon>Bivalvia</taxon>
        <taxon>Autobranchia</taxon>
        <taxon>Pteriomorphia</taxon>
        <taxon>Ostreida</taxon>
        <taxon>Ostreoidea</taxon>
        <taxon>Ostreidae</taxon>
        <taxon>Magallana</taxon>
    </lineage>
</organism>
<keyword evidence="2" id="KW-1185">Reference proteome</keyword>
<accession>A0A8W8KUL1</accession>
<evidence type="ECO:0000313" key="2">
    <source>
        <dbReference type="Proteomes" id="UP000005408"/>
    </source>
</evidence>
<dbReference type="OMA" id="CENDWPS"/>
<evidence type="ECO:0000313" key="1">
    <source>
        <dbReference type="EnsemblMetazoa" id="G25331.1:cds"/>
    </source>
</evidence>
<dbReference type="EnsemblMetazoa" id="G25331.1">
    <property type="protein sequence ID" value="G25331.1:cds"/>
    <property type="gene ID" value="G25331"/>
</dbReference>
<dbReference type="InterPro" id="IPR035897">
    <property type="entry name" value="Toll_tir_struct_dom_sf"/>
</dbReference>
<reference evidence="1" key="1">
    <citation type="submission" date="2022-08" db="UniProtKB">
        <authorList>
            <consortium name="EnsemblMetazoa"/>
        </authorList>
    </citation>
    <scope>IDENTIFICATION</scope>
    <source>
        <strain evidence="1">05x7-T-G4-1.051#20</strain>
    </source>
</reference>
<dbReference type="Proteomes" id="UP000005408">
    <property type="component" value="Unassembled WGS sequence"/>
</dbReference>
<dbReference type="Gene3D" id="3.40.50.10140">
    <property type="entry name" value="Toll/interleukin-1 receptor homology (TIR) domain"/>
    <property type="match status" value="1"/>
</dbReference>
<sequence length="162" mass="18781">MNKRYSAIPIVMVFSEHEMVSQHKRYDAIIIYSRQDKDKAITLLTRLKDVIGNEAGLHVALFDDPHFSCLEEALQASSIAFLLLTKDFCENDWPSLCNNIMFAQTLYTQRPCTITPVVLPNKFEDHVKIPMGLKCIKQFRLDFEDELVKKSVTRIFNVKVRE</sequence>
<proteinExistence type="predicted"/>
<dbReference type="AlphaFoldDB" id="A0A8W8KUL1"/>
<dbReference type="OrthoDB" id="10402203at2759"/>
<protein>
    <recommendedName>
        <fullName evidence="3">TIR domain-containing protein</fullName>
    </recommendedName>
</protein>
<evidence type="ECO:0008006" key="3">
    <source>
        <dbReference type="Google" id="ProtNLM"/>
    </source>
</evidence>